<dbReference type="eggNOG" id="KOG1806">
    <property type="taxonomic scope" value="Eukaryota"/>
</dbReference>
<sequence>MILEVSQYLENYLWPNFDAETASYEHVMSMILMVNEKGRELTIAEKTNYLVFMINAFQSLEDEIVMETVLRLASLRSWHSLSYGHFQMELCLNPDLIKKWKRMIKKESDDAKKLGVHLDPLSSLEANLLRNLIEEFLEVLDHKVFTQKNPVSEDDERNASSIFDQVDDASILYCERFMEFLIDLLSQLSTRMYHCPATGSYPLSF</sequence>
<evidence type="ECO:0000313" key="3">
    <source>
        <dbReference type="Proteomes" id="UP000032304"/>
    </source>
</evidence>
<gene>
    <name evidence="2" type="ORF">B456_010G147800</name>
</gene>
<dbReference type="EMBL" id="CM001749">
    <property type="protein sequence ID" value="KJB66626.1"/>
    <property type="molecule type" value="Genomic_DNA"/>
</dbReference>
<protein>
    <recommendedName>
        <fullName evidence="1">RNA helicase aquarius N-terminal domain-containing protein</fullName>
    </recommendedName>
</protein>
<accession>A0A0D2VAM3</accession>
<dbReference type="OMA" id="HCPATGS"/>
<dbReference type="Pfam" id="PF16399">
    <property type="entry name" value="Aquarius_N_1st"/>
    <property type="match status" value="1"/>
</dbReference>
<name>A0A0D2VAM3_GOSRA</name>
<organism evidence="2 3">
    <name type="scientific">Gossypium raimondii</name>
    <name type="common">Peruvian cotton</name>
    <name type="synonym">Gossypium klotzschianum subsp. raimondii</name>
    <dbReference type="NCBI Taxonomy" id="29730"/>
    <lineage>
        <taxon>Eukaryota</taxon>
        <taxon>Viridiplantae</taxon>
        <taxon>Streptophyta</taxon>
        <taxon>Embryophyta</taxon>
        <taxon>Tracheophyta</taxon>
        <taxon>Spermatophyta</taxon>
        <taxon>Magnoliopsida</taxon>
        <taxon>eudicotyledons</taxon>
        <taxon>Gunneridae</taxon>
        <taxon>Pentapetalae</taxon>
        <taxon>rosids</taxon>
        <taxon>malvids</taxon>
        <taxon>Malvales</taxon>
        <taxon>Malvaceae</taxon>
        <taxon>Malvoideae</taxon>
        <taxon>Gossypium</taxon>
    </lineage>
</organism>
<dbReference type="Gramene" id="KJB66626">
    <property type="protein sequence ID" value="KJB66626"/>
    <property type="gene ID" value="B456_010G147800"/>
</dbReference>
<evidence type="ECO:0000259" key="1">
    <source>
        <dbReference type="Pfam" id="PF16399"/>
    </source>
</evidence>
<dbReference type="InterPro" id="IPR032174">
    <property type="entry name" value="Aquarius_N"/>
</dbReference>
<evidence type="ECO:0000313" key="2">
    <source>
        <dbReference type="EMBL" id="KJB66625.1"/>
    </source>
</evidence>
<proteinExistence type="predicted"/>
<dbReference type="Proteomes" id="UP000032304">
    <property type="component" value="Chromosome 10"/>
</dbReference>
<keyword evidence="3" id="KW-1185">Reference proteome</keyword>
<dbReference type="Gramene" id="KJB66625">
    <property type="protein sequence ID" value="KJB66625"/>
    <property type="gene ID" value="B456_010G147800"/>
</dbReference>
<dbReference type="EMBL" id="CM001749">
    <property type="protein sequence ID" value="KJB66625.1"/>
    <property type="molecule type" value="Genomic_DNA"/>
</dbReference>
<dbReference type="OrthoDB" id="1879at2759"/>
<dbReference type="STRING" id="29730.A0A0D2VAM3"/>
<feature type="domain" description="RNA helicase aquarius N-terminal" evidence="1">
    <location>
        <begin position="39"/>
        <end position="193"/>
    </location>
</feature>
<dbReference type="AlphaFoldDB" id="A0A0D2VAM3"/>
<reference evidence="2 3" key="1">
    <citation type="journal article" date="2012" name="Nature">
        <title>Repeated polyploidization of Gossypium genomes and the evolution of spinnable cotton fibres.</title>
        <authorList>
            <person name="Paterson A.H."/>
            <person name="Wendel J.F."/>
            <person name="Gundlach H."/>
            <person name="Guo H."/>
            <person name="Jenkins J."/>
            <person name="Jin D."/>
            <person name="Llewellyn D."/>
            <person name="Showmaker K.C."/>
            <person name="Shu S."/>
            <person name="Udall J."/>
            <person name="Yoo M.J."/>
            <person name="Byers R."/>
            <person name="Chen W."/>
            <person name="Doron-Faigenboim A."/>
            <person name="Duke M.V."/>
            <person name="Gong L."/>
            <person name="Grimwood J."/>
            <person name="Grover C."/>
            <person name="Grupp K."/>
            <person name="Hu G."/>
            <person name="Lee T.H."/>
            <person name="Li J."/>
            <person name="Lin L."/>
            <person name="Liu T."/>
            <person name="Marler B.S."/>
            <person name="Page J.T."/>
            <person name="Roberts A.W."/>
            <person name="Romanel E."/>
            <person name="Sanders W.S."/>
            <person name="Szadkowski E."/>
            <person name="Tan X."/>
            <person name="Tang H."/>
            <person name="Xu C."/>
            <person name="Wang J."/>
            <person name="Wang Z."/>
            <person name="Zhang D."/>
            <person name="Zhang L."/>
            <person name="Ashrafi H."/>
            <person name="Bedon F."/>
            <person name="Bowers J.E."/>
            <person name="Brubaker C.L."/>
            <person name="Chee P.W."/>
            <person name="Das S."/>
            <person name="Gingle A.R."/>
            <person name="Haigler C.H."/>
            <person name="Harker D."/>
            <person name="Hoffmann L.V."/>
            <person name="Hovav R."/>
            <person name="Jones D.C."/>
            <person name="Lemke C."/>
            <person name="Mansoor S."/>
            <person name="ur Rahman M."/>
            <person name="Rainville L.N."/>
            <person name="Rambani A."/>
            <person name="Reddy U.K."/>
            <person name="Rong J.K."/>
            <person name="Saranga Y."/>
            <person name="Scheffler B.E."/>
            <person name="Scheffler J.A."/>
            <person name="Stelly D.M."/>
            <person name="Triplett B.A."/>
            <person name="Van Deynze A."/>
            <person name="Vaslin M.F."/>
            <person name="Waghmare V.N."/>
            <person name="Walford S.A."/>
            <person name="Wright R.J."/>
            <person name="Zaki E.A."/>
            <person name="Zhang T."/>
            <person name="Dennis E.S."/>
            <person name="Mayer K.F."/>
            <person name="Peterson D.G."/>
            <person name="Rokhsar D.S."/>
            <person name="Wang X."/>
            <person name="Schmutz J."/>
        </authorList>
    </citation>
    <scope>NUCLEOTIDE SEQUENCE [LARGE SCALE GENOMIC DNA]</scope>
</reference>
<dbReference type="KEGG" id="gra:105774181"/>